<dbReference type="InterPro" id="IPR036188">
    <property type="entry name" value="FAD/NAD-bd_sf"/>
</dbReference>
<accession>A0A0W0WZH1</accession>
<name>A0A0W0WZH1_9GAMM</name>
<dbReference type="Proteomes" id="UP000054725">
    <property type="component" value="Unassembled WGS sequence"/>
</dbReference>
<proteinExistence type="predicted"/>
<dbReference type="Gene3D" id="3.30.9.10">
    <property type="entry name" value="D-Amino Acid Oxidase, subunit A, domain 2"/>
    <property type="match status" value="1"/>
</dbReference>
<dbReference type="InterPro" id="IPR006076">
    <property type="entry name" value="FAD-dep_OxRdtase"/>
</dbReference>
<dbReference type="EMBL" id="LNYO01000010">
    <property type="protein sequence ID" value="KTD37708.1"/>
    <property type="molecule type" value="Genomic_DNA"/>
</dbReference>
<sequence length="443" mass="50467">MGAGWYGCHLALKLKKAGHEVIVFEKNPDIFSGISGKFGIRLHDGLHYPRSAATRVNCRAHFEKFKEEYPELVVNHEYSIYALGELDADGLPPKVNAEVFKEVCNELPDTQYINPKERGYEHLISAVSVEEPSIEIGAQLREKFRKYLDDADIPVVCNFEVQSIEKTTSKIKVSNGNRTEEVDLVINATSYQNFLPEEPFPFNMEVAYQPCIALSYKDTTPGVKPFSFIVMDGWFPCLMPYVTEEPHTNEYILTHGKWTIMGSFAKASEAHELLSSLEDKIIEEKIKPWCEQEMVKFWPEFAHRFEYTGWKGSVLAKLKTDSEFRSAVTFEKDGIIHIIPGKVSNIFDVEREVFMLLQQLNVKEVQGYRYVQDGVLATCLGEITKKPVIESRNTCSLQTYKSVLSHTFWSSSNVRAESPKSEDLIITPVHQEQARTGLPYRGV</sequence>
<keyword evidence="4" id="KW-1185">Reference proteome</keyword>
<dbReference type="AlphaFoldDB" id="A0A0W0WZH1"/>
<reference evidence="3 4" key="1">
    <citation type="submission" date="2015-11" db="EMBL/GenBank/DDBJ databases">
        <title>Genomic analysis of 38 Legionella species identifies large and diverse effector repertoires.</title>
        <authorList>
            <person name="Burstein D."/>
            <person name="Amaro F."/>
            <person name="Zusman T."/>
            <person name="Lifshitz Z."/>
            <person name="Cohen O."/>
            <person name="Gilbert J.A."/>
            <person name="Pupko T."/>
            <person name="Shuman H.A."/>
            <person name="Segal G."/>
        </authorList>
    </citation>
    <scope>NUCLEOTIDE SEQUENCE [LARGE SCALE GENOMIC DNA]</scope>
    <source>
        <strain evidence="3 4">ATCC 49506</strain>
    </source>
</reference>
<keyword evidence="1" id="KW-0560">Oxidoreductase</keyword>
<evidence type="ECO:0000256" key="1">
    <source>
        <dbReference type="ARBA" id="ARBA00023002"/>
    </source>
</evidence>
<comment type="caution">
    <text evidence="3">The sequence shown here is derived from an EMBL/GenBank/DDBJ whole genome shotgun (WGS) entry which is preliminary data.</text>
</comment>
<dbReference type="Gene3D" id="3.50.50.60">
    <property type="entry name" value="FAD/NAD(P)-binding domain"/>
    <property type="match status" value="1"/>
</dbReference>
<evidence type="ECO:0000313" key="3">
    <source>
        <dbReference type="EMBL" id="KTD37708.1"/>
    </source>
</evidence>
<dbReference type="Pfam" id="PF01266">
    <property type="entry name" value="DAO"/>
    <property type="match status" value="1"/>
</dbReference>
<dbReference type="GO" id="GO:0016491">
    <property type="term" value="F:oxidoreductase activity"/>
    <property type="evidence" value="ECO:0007669"/>
    <property type="project" value="UniProtKB-KW"/>
</dbReference>
<gene>
    <name evidence="3" type="ORF">Lnau_0639</name>
</gene>
<dbReference type="STRING" id="45070.Lnau_0639"/>
<feature type="domain" description="FAD dependent oxidoreductase" evidence="2">
    <location>
        <begin position="2"/>
        <end position="198"/>
    </location>
</feature>
<dbReference type="PATRIC" id="fig|45070.6.peg.679"/>
<dbReference type="SUPFAM" id="SSF51905">
    <property type="entry name" value="FAD/NAD(P)-binding domain"/>
    <property type="match status" value="1"/>
</dbReference>
<organism evidence="3 4">
    <name type="scientific">Legionella nautarum</name>
    <dbReference type="NCBI Taxonomy" id="45070"/>
    <lineage>
        <taxon>Bacteria</taxon>
        <taxon>Pseudomonadati</taxon>
        <taxon>Pseudomonadota</taxon>
        <taxon>Gammaproteobacteria</taxon>
        <taxon>Legionellales</taxon>
        <taxon>Legionellaceae</taxon>
        <taxon>Legionella</taxon>
    </lineage>
</organism>
<evidence type="ECO:0000313" key="4">
    <source>
        <dbReference type="Proteomes" id="UP000054725"/>
    </source>
</evidence>
<evidence type="ECO:0000259" key="2">
    <source>
        <dbReference type="Pfam" id="PF01266"/>
    </source>
</evidence>
<protein>
    <submittedName>
        <fullName evidence="3">FAD dependent oxidoreductase</fullName>
    </submittedName>
</protein>